<dbReference type="EMBL" id="JBHTEE010000001">
    <property type="protein sequence ID" value="MFC7604004.1"/>
    <property type="molecule type" value="Genomic_DNA"/>
</dbReference>
<comment type="caution">
    <text evidence="2">The sequence shown here is derived from an EMBL/GenBank/DDBJ whole genome shotgun (WGS) entry which is preliminary data.</text>
</comment>
<evidence type="ECO:0000256" key="1">
    <source>
        <dbReference type="SAM" id="SignalP"/>
    </source>
</evidence>
<dbReference type="Proteomes" id="UP001596514">
    <property type="component" value="Unassembled WGS sequence"/>
</dbReference>
<evidence type="ECO:0008006" key="4">
    <source>
        <dbReference type="Google" id="ProtNLM"/>
    </source>
</evidence>
<feature type="signal peptide" evidence="1">
    <location>
        <begin position="1"/>
        <end position="30"/>
    </location>
</feature>
<dbReference type="RefSeq" id="WP_343965020.1">
    <property type="nucleotide sequence ID" value="NZ_BAAAGK010000025.1"/>
</dbReference>
<keyword evidence="3" id="KW-1185">Reference proteome</keyword>
<organism evidence="2 3">
    <name type="scientific">Streptosporangium amethystogenes subsp. fukuiense</name>
    <dbReference type="NCBI Taxonomy" id="698418"/>
    <lineage>
        <taxon>Bacteria</taxon>
        <taxon>Bacillati</taxon>
        <taxon>Actinomycetota</taxon>
        <taxon>Actinomycetes</taxon>
        <taxon>Streptosporangiales</taxon>
        <taxon>Streptosporangiaceae</taxon>
        <taxon>Streptosporangium</taxon>
    </lineage>
</organism>
<evidence type="ECO:0000313" key="2">
    <source>
        <dbReference type="EMBL" id="MFC7604004.1"/>
    </source>
</evidence>
<proteinExistence type="predicted"/>
<evidence type="ECO:0000313" key="3">
    <source>
        <dbReference type="Proteomes" id="UP001596514"/>
    </source>
</evidence>
<feature type="chain" id="PRO_5046793246" description="Secreted protein" evidence="1">
    <location>
        <begin position="31"/>
        <end position="171"/>
    </location>
</feature>
<accession>A0ABW2T6M1</accession>
<keyword evidence="1" id="KW-0732">Signal</keyword>
<protein>
    <recommendedName>
        <fullName evidence="4">Secreted protein</fullName>
    </recommendedName>
</protein>
<reference evidence="3" key="1">
    <citation type="journal article" date="2019" name="Int. J. Syst. Evol. Microbiol.">
        <title>The Global Catalogue of Microorganisms (GCM) 10K type strain sequencing project: providing services to taxonomists for standard genome sequencing and annotation.</title>
        <authorList>
            <consortium name="The Broad Institute Genomics Platform"/>
            <consortium name="The Broad Institute Genome Sequencing Center for Infectious Disease"/>
            <person name="Wu L."/>
            <person name="Ma J."/>
        </authorList>
    </citation>
    <scope>NUCLEOTIDE SEQUENCE [LARGE SCALE GENOMIC DNA]</scope>
    <source>
        <strain evidence="3">JCM 10083</strain>
    </source>
</reference>
<name>A0ABW2T6M1_9ACTN</name>
<gene>
    <name evidence="2" type="ORF">ACFQVD_28220</name>
</gene>
<sequence length="171" mass="18467">MPRRSALLLGPLSAISALLLTVAMPQPAQAYTQQHQVTVERGASFCARATAGIDHRVPGTLSGNQAWARAYALAGDCTTVHGARARVRLEVQKWNASRAAWEVCAAASWVEGTTGRDQFGLTGPSVGLTYTPCGPGWRQTKAEAQSYRYVDSAGRFLWFGGTLYSGYEWVD</sequence>